<dbReference type="Pfam" id="PF06664">
    <property type="entry name" value="WLS-like_TM"/>
    <property type="match status" value="1"/>
</dbReference>
<dbReference type="PANTHER" id="PTHR31918:SF1">
    <property type="entry name" value="TRANSMEMBRANE PROTEIN 181"/>
    <property type="match status" value="1"/>
</dbReference>
<sequence>MRTDKRSVVVAACSVVVMTALTLTVGAVGPHPFITHRSSQRTRSAMASRITVYAGELVSMVPEHQMLWLQVRVKRPASFGTNERRSFQLVFEVSAWGGAREVSLANERYYAADIVCAAGESWCEAVGLFAQHAVLYSKYRVEAHVVDAATTGYPEGDALTTEADLRFANREFTSFVLWWSACCELVSIAALARLGTRLYGLARWTPEQRWTVTLAVALVAGFDYPLFSAEVYAGSKAASLAISIAYIYAAFAFVGLLLAHFLCLARAKVPGSSSDSVFFVAVLCAAIAIFGATTNIFYRLQDSREPGYSSPGRDHVFHATRACLIVLVAIYVSWFAVDLARASSALRKLPPHETLLFALALAVATTVLAAIFEGGFDTVAKSSLQFAAFFAIPNYYVWTLVFLFSPLKVAPTVDILDSAPSPRRAAAAAAAEAPSSTSTTPSSKPPTTPPERNAEMC</sequence>
<dbReference type="InterPro" id="IPR040416">
    <property type="entry name" value="TMEM181"/>
</dbReference>
<dbReference type="AlphaFoldDB" id="A0AAD7UA01"/>
<dbReference type="PANTHER" id="PTHR31918">
    <property type="entry name" value="TRANSMEMBRANE PROTEIN 181"/>
    <property type="match status" value="1"/>
</dbReference>
<feature type="transmembrane region" description="Helical" evidence="6">
    <location>
        <begin position="318"/>
        <end position="342"/>
    </location>
</feature>
<comment type="caution">
    <text evidence="8">The sequence shown here is derived from an EMBL/GenBank/DDBJ whole genome shotgun (WGS) entry which is preliminary data.</text>
</comment>
<organism evidence="8 9">
    <name type="scientific">Chrysophaeum taylorii</name>
    <dbReference type="NCBI Taxonomy" id="2483200"/>
    <lineage>
        <taxon>Eukaryota</taxon>
        <taxon>Sar</taxon>
        <taxon>Stramenopiles</taxon>
        <taxon>Ochrophyta</taxon>
        <taxon>Pelagophyceae</taxon>
        <taxon>Pelagomonadales</taxon>
        <taxon>Pelagomonadaceae</taxon>
        <taxon>Chrysophaeum</taxon>
    </lineage>
</organism>
<feature type="transmembrane region" description="Helical" evidence="6">
    <location>
        <begin position="384"/>
        <end position="404"/>
    </location>
</feature>
<accession>A0AAD7UA01</accession>
<feature type="transmembrane region" description="Helical" evidence="6">
    <location>
        <begin position="239"/>
        <end position="265"/>
    </location>
</feature>
<feature type="compositionally biased region" description="Low complexity" evidence="5">
    <location>
        <begin position="426"/>
        <end position="442"/>
    </location>
</feature>
<feature type="transmembrane region" description="Helical" evidence="6">
    <location>
        <begin position="208"/>
        <end position="227"/>
    </location>
</feature>
<reference evidence="8" key="1">
    <citation type="submission" date="2023-01" db="EMBL/GenBank/DDBJ databases">
        <title>Metagenome sequencing of chrysophaentin producing Chrysophaeum taylorii.</title>
        <authorList>
            <person name="Davison J."/>
            <person name="Bewley C."/>
        </authorList>
    </citation>
    <scope>NUCLEOTIDE SEQUENCE</scope>
    <source>
        <strain evidence="8">NIES-1699</strain>
    </source>
</reference>
<dbReference type="GO" id="GO:0016020">
    <property type="term" value="C:membrane"/>
    <property type="evidence" value="ECO:0007669"/>
    <property type="project" value="UniProtKB-SubCell"/>
</dbReference>
<feature type="transmembrane region" description="Helical" evidence="6">
    <location>
        <begin position="176"/>
        <end position="196"/>
    </location>
</feature>
<name>A0AAD7UA01_9STRA</name>
<evidence type="ECO:0000313" key="8">
    <source>
        <dbReference type="EMBL" id="KAJ8599869.1"/>
    </source>
</evidence>
<dbReference type="InterPro" id="IPR047843">
    <property type="entry name" value="WLS-like_TM"/>
</dbReference>
<protein>
    <recommendedName>
        <fullName evidence="7">Wntless-like transmembrane domain-containing protein</fullName>
    </recommendedName>
</protein>
<feature type="region of interest" description="Disordered" evidence="5">
    <location>
        <begin position="426"/>
        <end position="457"/>
    </location>
</feature>
<comment type="subcellular location">
    <subcellularLocation>
        <location evidence="1">Membrane</location>
        <topology evidence="1">Multi-pass membrane protein</topology>
    </subcellularLocation>
</comment>
<evidence type="ECO:0000313" key="9">
    <source>
        <dbReference type="Proteomes" id="UP001230188"/>
    </source>
</evidence>
<dbReference type="GO" id="GO:0015643">
    <property type="term" value="F:toxic substance binding"/>
    <property type="evidence" value="ECO:0007669"/>
    <property type="project" value="InterPro"/>
</dbReference>
<keyword evidence="3 6" id="KW-1133">Transmembrane helix</keyword>
<dbReference type="EMBL" id="JAQMWT010000535">
    <property type="protein sequence ID" value="KAJ8599869.1"/>
    <property type="molecule type" value="Genomic_DNA"/>
</dbReference>
<feature type="transmembrane region" description="Helical" evidence="6">
    <location>
        <begin position="354"/>
        <end position="372"/>
    </location>
</feature>
<keyword evidence="2 6" id="KW-0812">Transmembrane</keyword>
<evidence type="ECO:0000256" key="4">
    <source>
        <dbReference type="ARBA" id="ARBA00023136"/>
    </source>
</evidence>
<feature type="transmembrane region" description="Helical" evidence="6">
    <location>
        <begin position="277"/>
        <end position="298"/>
    </location>
</feature>
<feature type="domain" description="Wntless-like transmembrane" evidence="7">
    <location>
        <begin position="169"/>
        <end position="406"/>
    </location>
</feature>
<keyword evidence="4 6" id="KW-0472">Membrane</keyword>
<evidence type="ECO:0000256" key="3">
    <source>
        <dbReference type="ARBA" id="ARBA00022989"/>
    </source>
</evidence>
<dbReference type="Proteomes" id="UP001230188">
    <property type="component" value="Unassembled WGS sequence"/>
</dbReference>
<evidence type="ECO:0000259" key="7">
    <source>
        <dbReference type="Pfam" id="PF06664"/>
    </source>
</evidence>
<evidence type="ECO:0000256" key="1">
    <source>
        <dbReference type="ARBA" id="ARBA00004141"/>
    </source>
</evidence>
<proteinExistence type="predicted"/>
<gene>
    <name evidence="8" type="ORF">CTAYLR_010364</name>
</gene>
<keyword evidence="9" id="KW-1185">Reference proteome</keyword>
<evidence type="ECO:0000256" key="2">
    <source>
        <dbReference type="ARBA" id="ARBA00022692"/>
    </source>
</evidence>
<evidence type="ECO:0000256" key="5">
    <source>
        <dbReference type="SAM" id="MobiDB-lite"/>
    </source>
</evidence>
<evidence type="ECO:0000256" key="6">
    <source>
        <dbReference type="SAM" id="Phobius"/>
    </source>
</evidence>